<feature type="compositionally biased region" description="Acidic residues" evidence="1">
    <location>
        <begin position="72"/>
        <end position="90"/>
    </location>
</feature>
<dbReference type="Proteomes" id="UP001521785">
    <property type="component" value="Unassembled WGS sequence"/>
</dbReference>
<protein>
    <submittedName>
        <fullName evidence="2">Uncharacterized protein</fullName>
    </submittedName>
</protein>
<proteinExistence type="predicted"/>
<reference evidence="2 3" key="1">
    <citation type="submission" date="2024-02" db="EMBL/GenBank/DDBJ databases">
        <title>De novo assembly and annotation of 12 fungi associated with fruit tree decline syndrome in Ontario, Canada.</title>
        <authorList>
            <person name="Sulman M."/>
            <person name="Ellouze W."/>
            <person name="Ilyukhin E."/>
        </authorList>
    </citation>
    <scope>NUCLEOTIDE SEQUENCE [LARGE SCALE GENOMIC DNA]</scope>
    <source>
        <strain evidence="2 3">M42-189</strain>
    </source>
</reference>
<name>A0ABR3RW43_9PLEO</name>
<feature type="region of interest" description="Disordered" evidence="1">
    <location>
        <begin position="1"/>
        <end position="98"/>
    </location>
</feature>
<evidence type="ECO:0000256" key="1">
    <source>
        <dbReference type="SAM" id="MobiDB-lite"/>
    </source>
</evidence>
<dbReference type="EMBL" id="JAKJXO020000003">
    <property type="protein sequence ID" value="KAL1608473.1"/>
    <property type="molecule type" value="Genomic_DNA"/>
</dbReference>
<gene>
    <name evidence="2" type="ORF">SLS60_003415</name>
</gene>
<organism evidence="2 3">
    <name type="scientific">Paraconiothyrium brasiliense</name>
    <dbReference type="NCBI Taxonomy" id="300254"/>
    <lineage>
        <taxon>Eukaryota</taxon>
        <taxon>Fungi</taxon>
        <taxon>Dikarya</taxon>
        <taxon>Ascomycota</taxon>
        <taxon>Pezizomycotina</taxon>
        <taxon>Dothideomycetes</taxon>
        <taxon>Pleosporomycetidae</taxon>
        <taxon>Pleosporales</taxon>
        <taxon>Massarineae</taxon>
        <taxon>Didymosphaeriaceae</taxon>
        <taxon>Paraconiothyrium</taxon>
    </lineage>
</organism>
<accession>A0ABR3RW43</accession>
<keyword evidence="3" id="KW-1185">Reference proteome</keyword>
<evidence type="ECO:0000313" key="2">
    <source>
        <dbReference type="EMBL" id="KAL1608473.1"/>
    </source>
</evidence>
<comment type="caution">
    <text evidence="2">The sequence shown here is derived from an EMBL/GenBank/DDBJ whole genome shotgun (WGS) entry which is preliminary data.</text>
</comment>
<sequence length="284" mass="31558">MPRPPRRAQGRVLHIEDSNEEGSSPPRRQVDNETPEESDEAGGSGRVDENESLLSADDADAADAADAADNADAADDAYNTDDADAADDADVTNADPNSDQNIKNLVDYLDTLSKHAIEGPVGCQGQHKITQNLLRCQLYNGWDSDDPCAIAFERGIVPLLTNERLTIYNIHNVLENAHHDSKPLDGPTSVSDQQRVPPVYRMDTYKRGAWSMGTMDTVISVAKACFSQFATDSVTDWDEEADYWTEWEREQEEAKERCTAIICRAFMESDSQVCYMDPFITLQF</sequence>
<evidence type="ECO:0000313" key="3">
    <source>
        <dbReference type="Proteomes" id="UP001521785"/>
    </source>
</evidence>